<sequence>MPNGNSVARKRIVPSVGTTKEESRRHDGYCTVSIIRKCHRATVEQASKFTAVRRCGMIKGVT</sequence>
<keyword evidence="3" id="KW-1185">Reference proteome</keyword>
<feature type="region of interest" description="Disordered" evidence="1">
    <location>
        <begin position="1"/>
        <end position="20"/>
    </location>
</feature>
<dbReference type="GeneID" id="31008005"/>
<protein>
    <submittedName>
        <fullName evidence="2">Uncharacterized protein</fullName>
    </submittedName>
</protein>
<dbReference type="EMBL" id="LFMY01000014">
    <property type="protein sequence ID" value="OKL56679.1"/>
    <property type="molecule type" value="Genomic_DNA"/>
</dbReference>
<proteinExistence type="predicted"/>
<evidence type="ECO:0000313" key="2">
    <source>
        <dbReference type="EMBL" id="OKL56679.1"/>
    </source>
</evidence>
<reference evidence="2 3" key="1">
    <citation type="submission" date="2015-06" db="EMBL/GenBank/DDBJ databases">
        <title>Talaromyces atroroseus IBT 11181 draft genome.</title>
        <authorList>
            <person name="Rasmussen K.B."/>
            <person name="Rasmussen S."/>
            <person name="Petersen B."/>
            <person name="Sicheritz-Ponten T."/>
            <person name="Mortensen U.H."/>
            <person name="Thrane U."/>
        </authorList>
    </citation>
    <scope>NUCLEOTIDE SEQUENCE [LARGE SCALE GENOMIC DNA]</scope>
    <source>
        <strain evidence="2 3">IBT 11181</strain>
    </source>
</reference>
<accession>A0A225AM80</accession>
<evidence type="ECO:0000313" key="3">
    <source>
        <dbReference type="Proteomes" id="UP000214365"/>
    </source>
</evidence>
<comment type="caution">
    <text evidence="2">The sequence shown here is derived from an EMBL/GenBank/DDBJ whole genome shotgun (WGS) entry which is preliminary data.</text>
</comment>
<gene>
    <name evidence="2" type="ORF">UA08_08249</name>
</gene>
<dbReference type="Proteomes" id="UP000214365">
    <property type="component" value="Unassembled WGS sequence"/>
</dbReference>
<evidence type="ECO:0000256" key="1">
    <source>
        <dbReference type="SAM" id="MobiDB-lite"/>
    </source>
</evidence>
<organism evidence="2 3">
    <name type="scientific">Talaromyces atroroseus</name>
    <dbReference type="NCBI Taxonomy" id="1441469"/>
    <lineage>
        <taxon>Eukaryota</taxon>
        <taxon>Fungi</taxon>
        <taxon>Dikarya</taxon>
        <taxon>Ascomycota</taxon>
        <taxon>Pezizomycotina</taxon>
        <taxon>Eurotiomycetes</taxon>
        <taxon>Eurotiomycetidae</taxon>
        <taxon>Eurotiales</taxon>
        <taxon>Trichocomaceae</taxon>
        <taxon>Talaromyces</taxon>
        <taxon>Talaromyces sect. Trachyspermi</taxon>
    </lineage>
</organism>
<dbReference type="RefSeq" id="XP_020116800.1">
    <property type="nucleotide sequence ID" value="XM_020263152.1"/>
</dbReference>
<name>A0A225AM80_TALAT</name>
<dbReference type="AlphaFoldDB" id="A0A225AM80"/>